<dbReference type="AlphaFoldDB" id="A0A0C9ZUM1"/>
<sequence>MVRSIRSSSPTPGEHKHKAAQRCAPSPSVASIIEEMPAQVYIQPRFSMSSLAALHLSSFAQGFSNEERQSAARALLRHDAHVDGAHYHTRKPGGLHPSNIAFNSYTLSDERSITEEEFMKASLQDVFDAITMQDRLDGGISIFMHCAGSEAPETLSPEQFTVDLYITPREYRETPDHLGGDLSALVQAFSEEFIVPHLQCFAEHCRIEGIIPPRHYPAGQVNPSGPTFVPAPLVATGAQIQCSARPTQQFKCDFEVGNKTLSAAIQIGHALAKNVLEGASVGASPRNRKPELRQRRNADVFLLKRVAEPGTATGKAHVTNGMHLTSTAASFGTPLISIGLHTDAVLDRFGLDDQVLLKLHQLIGSIRSSHWEAVLWSPKWDLTYEQALNLSRSLHSDLHSTLTDPKVF</sequence>
<dbReference type="EMBL" id="KN836041">
    <property type="protein sequence ID" value="KIK33051.1"/>
    <property type="molecule type" value="Genomic_DNA"/>
</dbReference>
<organism evidence="2 3">
    <name type="scientific">Suillus luteus UH-Slu-Lm8-n1</name>
    <dbReference type="NCBI Taxonomy" id="930992"/>
    <lineage>
        <taxon>Eukaryota</taxon>
        <taxon>Fungi</taxon>
        <taxon>Dikarya</taxon>
        <taxon>Basidiomycota</taxon>
        <taxon>Agaricomycotina</taxon>
        <taxon>Agaricomycetes</taxon>
        <taxon>Agaricomycetidae</taxon>
        <taxon>Boletales</taxon>
        <taxon>Suillineae</taxon>
        <taxon>Suillaceae</taxon>
        <taxon>Suillus</taxon>
    </lineage>
</organism>
<feature type="region of interest" description="Disordered" evidence="1">
    <location>
        <begin position="1"/>
        <end position="23"/>
    </location>
</feature>
<proteinExistence type="predicted"/>
<evidence type="ECO:0000313" key="2">
    <source>
        <dbReference type="EMBL" id="KIK33051.1"/>
    </source>
</evidence>
<keyword evidence="3" id="KW-1185">Reference proteome</keyword>
<gene>
    <name evidence="2" type="ORF">CY34DRAFT_18633</name>
</gene>
<dbReference type="InParanoid" id="A0A0C9ZUM1"/>
<dbReference type="HOGENOM" id="CLU_014768_1_0_1"/>
<protein>
    <submittedName>
        <fullName evidence="2">Uncharacterized protein</fullName>
    </submittedName>
</protein>
<name>A0A0C9ZUM1_9AGAM</name>
<reference evidence="2 3" key="1">
    <citation type="submission" date="2014-04" db="EMBL/GenBank/DDBJ databases">
        <authorList>
            <consortium name="DOE Joint Genome Institute"/>
            <person name="Kuo A."/>
            <person name="Ruytinx J."/>
            <person name="Rineau F."/>
            <person name="Colpaert J."/>
            <person name="Kohler A."/>
            <person name="Nagy L.G."/>
            <person name="Floudas D."/>
            <person name="Copeland A."/>
            <person name="Barry K.W."/>
            <person name="Cichocki N."/>
            <person name="Veneault-Fourrey C."/>
            <person name="LaButti K."/>
            <person name="Lindquist E.A."/>
            <person name="Lipzen A."/>
            <person name="Lundell T."/>
            <person name="Morin E."/>
            <person name="Murat C."/>
            <person name="Sun H."/>
            <person name="Tunlid A."/>
            <person name="Henrissat B."/>
            <person name="Grigoriev I.V."/>
            <person name="Hibbett D.S."/>
            <person name="Martin F."/>
            <person name="Nordberg H.P."/>
            <person name="Cantor M.N."/>
            <person name="Hua S.X."/>
        </authorList>
    </citation>
    <scope>NUCLEOTIDE SEQUENCE [LARGE SCALE GENOMIC DNA]</scope>
    <source>
        <strain evidence="2 3">UH-Slu-Lm8-n1</strain>
    </source>
</reference>
<accession>A0A0C9ZUM1</accession>
<evidence type="ECO:0000256" key="1">
    <source>
        <dbReference type="SAM" id="MobiDB-lite"/>
    </source>
</evidence>
<feature type="compositionally biased region" description="Polar residues" evidence="1">
    <location>
        <begin position="1"/>
        <end position="11"/>
    </location>
</feature>
<reference evidence="3" key="2">
    <citation type="submission" date="2015-01" db="EMBL/GenBank/DDBJ databases">
        <title>Evolutionary Origins and Diversification of the Mycorrhizal Mutualists.</title>
        <authorList>
            <consortium name="DOE Joint Genome Institute"/>
            <consortium name="Mycorrhizal Genomics Consortium"/>
            <person name="Kohler A."/>
            <person name="Kuo A."/>
            <person name="Nagy L.G."/>
            <person name="Floudas D."/>
            <person name="Copeland A."/>
            <person name="Barry K.W."/>
            <person name="Cichocki N."/>
            <person name="Veneault-Fourrey C."/>
            <person name="LaButti K."/>
            <person name="Lindquist E.A."/>
            <person name="Lipzen A."/>
            <person name="Lundell T."/>
            <person name="Morin E."/>
            <person name="Murat C."/>
            <person name="Riley R."/>
            <person name="Ohm R."/>
            <person name="Sun H."/>
            <person name="Tunlid A."/>
            <person name="Henrissat B."/>
            <person name="Grigoriev I.V."/>
            <person name="Hibbett D.S."/>
            <person name="Martin F."/>
        </authorList>
    </citation>
    <scope>NUCLEOTIDE SEQUENCE [LARGE SCALE GENOMIC DNA]</scope>
    <source>
        <strain evidence="3">UH-Slu-Lm8-n1</strain>
    </source>
</reference>
<dbReference type="Proteomes" id="UP000054485">
    <property type="component" value="Unassembled WGS sequence"/>
</dbReference>
<dbReference type="OrthoDB" id="2687078at2759"/>
<evidence type="ECO:0000313" key="3">
    <source>
        <dbReference type="Proteomes" id="UP000054485"/>
    </source>
</evidence>